<sequence>MCKGEAKVDKKLIIDVGMHVGKDSEFYLKKGFNVVAIEANPVLVATAKTALAEYVTSGRLIIQNVAIAPYEGEIDFFVNAKHDDWGTISKEFAERNERLGSSSEVIKVKCTTFDKILQDFSVPYYLKIDVEGVDALCLEQLFASPERPQYISIEAGLTSFEETFNELSLLWRLGYRDFKIVNQAQNYAVRCPNPPVEGDYVDYRFDGLCSGPFGEESPGEWMGIEETFAKYKRLLLEQKYFGANGKFYNTIFHRVYERLKRAPAGWYDFHARLGRPSGTR</sequence>
<dbReference type="InterPro" id="IPR006342">
    <property type="entry name" value="FkbM_mtfrase"/>
</dbReference>
<evidence type="ECO:0000313" key="2">
    <source>
        <dbReference type="EMBL" id="GFO64110.1"/>
    </source>
</evidence>
<dbReference type="EMBL" id="BLXY01000003">
    <property type="protein sequence ID" value="GFO64110.1"/>
    <property type="molecule type" value="Genomic_DNA"/>
</dbReference>
<proteinExistence type="predicted"/>
<dbReference type="InterPro" id="IPR029063">
    <property type="entry name" value="SAM-dependent_MTases_sf"/>
</dbReference>
<dbReference type="AlphaFoldDB" id="A0A6V8MVJ0"/>
<evidence type="ECO:0000259" key="1">
    <source>
        <dbReference type="Pfam" id="PF05050"/>
    </source>
</evidence>
<gene>
    <name evidence="2" type="ORF">GMPD_20290</name>
</gene>
<accession>A0A6V8MVJ0</accession>
<reference evidence="3" key="1">
    <citation type="submission" date="2020-06" db="EMBL/GenBank/DDBJ databases">
        <title>Draft genomic sequecing of Geomonas sp. Red736.</title>
        <authorList>
            <person name="Itoh H."/>
            <person name="Xu Z.X."/>
            <person name="Ushijima N."/>
            <person name="Masuda Y."/>
            <person name="Shiratori Y."/>
            <person name="Senoo K."/>
        </authorList>
    </citation>
    <scope>NUCLEOTIDE SEQUENCE [LARGE SCALE GENOMIC DNA]</scope>
    <source>
        <strain evidence="3">Red736</strain>
    </source>
</reference>
<feature type="domain" description="Methyltransferase FkbM" evidence="1">
    <location>
        <begin position="15"/>
        <end position="176"/>
    </location>
</feature>
<organism evidence="2 3">
    <name type="scientific">Geomonas paludis</name>
    <dbReference type="NCBI Taxonomy" id="2740185"/>
    <lineage>
        <taxon>Bacteria</taxon>
        <taxon>Pseudomonadati</taxon>
        <taxon>Thermodesulfobacteriota</taxon>
        <taxon>Desulfuromonadia</taxon>
        <taxon>Geobacterales</taxon>
        <taxon>Geobacteraceae</taxon>
        <taxon>Geomonas</taxon>
    </lineage>
</organism>
<dbReference type="NCBIfam" id="TIGR01444">
    <property type="entry name" value="fkbM_fam"/>
    <property type="match status" value="1"/>
</dbReference>
<dbReference type="SUPFAM" id="SSF53335">
    <property type="entry name" value="S-adenosyl-L-methionine-dependent methyltransferases"/>
    <property type="match status" value="1"/>
</dbReference>
<dbReference type="Proteomes" id="UP000568888">
    <property type="component" value="Unassembled WGS sequence"/>
</dbReference>
<comment type="caution">
    <text evidence="2">The sequence shown here is derived from an EMBL/GenBank/DDBJ whole genome shotgun (WGS) entry which is preliminary data.</text>
</comment>
<name>A0A6V8MVJ0_9BACT</name>
<protein>
    <recommendedName>
        <fullName evidence="1">Methyltransferase FkbM domain-containing protein</fullName>
    </recommendedName>
</protein>
<dbReference type="Pfam" id="PF05050">
    <property type="entry name" value="Methyltransf_21"/>
    <property type="match status" value="1"/>
</dbReference>
<evidence type="ECO:0000313" key="3">
    <source>
        <dbReference type="Proteomes" id="UP000568888"/>
    </source>
</evidence>
<dbReference type="Gene3D" id="3.40.50.150">
    <property type="entry name" value="Vaccinia Virus protein VP39"/>
    <property type="match status" value="1"/>
</dbReference>